<keyword evidence="7 11" id="KW-0963">Cytoplasm</keyword>
<evidence type="ECO:0000256" key="6">
    <source>
        <dbReference type="ARBA" id="ARBA00022438"/>
    </source>
</evidence>
<evidence type="ECO:0000256" key="2">
    <source>
        <dbReference type="ARBA" id="ARBA00004496"/>
    </source>
</evidence>
<comment type="similarity">
    <text evidence="3 11 13">Belongs to the peptidase S33 family.</text>
</comment>
<name>A0A5J5GFA0_9RHOB</name>
<feature type="domain" description="AB hydrolase-1" evidence="14">
    <location>
        <begin position="46"/>
        <end position="303"/>
    </location>
</feature>
<dbReference type="PRINTS" id="PR00793">
    <property type="entry name" value="PROAMNOPTASE"/>
</dbReference>
<keyword evidence="8 11" id="KW-0645">Protease</keyword>
<dbReference type="SUPFAM" id="SSF53474">
    <property type="entry name" value="alpha/beta-Hydrolases"/>
    <property type="match status" value="1"/>
</dbReference>
<feature type="active site" description="Nucleophile" evidence="12">
    <location>
        <position position="120"/>
    </location>
</feature>
<organism evidence="15 16">
    <name type="scientific">Histidinibacterium aquaticum</name>
    <dbReference type="NCBI Taxonomy" id="2613962"/>
    <lineage>
        <taxon>Bacteria</taxon>
        <taxon>Pseudomonadati</taxon>
        <taxon>Pseudomonadota</taxon>
        <taxon>Alphaproteobacteria</taxon>
        <taxon>Rhodobacterales</taxon>
        <taxon>Paracoccaceae</taxon>
        <taxon>Histidinibacterium</taxon>
    </lineage>
</organism>
<dbReference type="PRINTS" id="PR00111">
    <property type="entry name" value="ABHYDROLASE"/>
</dbReference>
<evidence type="ECO:0000256" key="11">
    <source>
        <dbReference type="PIRNR" id="PIRNR006431"/>
    </source>
</evidence>
<gene>
    <name evidence="15" type="primary">pip</name>
    <name evidence="15" type="ORF">F3S47_14150</name>
</gene>
<keyword evidence="16" id="KW-1185">Reference proteome</keyword>
<comment type="caution">
    <text evidence="15">The sequence shown here is derived from an EMBL/GenBank/DDBJ whole genome shotgun (WGS) entry which is preliminary data.</text>
</comment>
<evidence type="ECO:0000256" key="7">
    <source>
        <dbReference type="ARBA" id="ARBA00022490"/>
    </source>
</evidence>
<keyword evidence="6 11" id="KW-0031">Aminopeptidase</keyword>
<evidence type="ECO:0000256" key="12">
    <source>
        <dbReference type="PIRSR" id="PIRSR006431-1"/>
    </source>
</evidence>
<comment type="subcellular location">
    <subcellularLocation>
        <location evidence="2 11">Cytoplasm</location>
    </subcellularLocation>
</comment>
<dbReference type="PANTHER" id="PTHR43722:SF1">
    <property type="entry name" value="PROLINE IMINOPEPTIDASE"/>
    <property type="match status" value="1"/>
</dbReference>
<dbReference type="PANTHER" id="PTHR43722">
    <property type="entry name" value="PROLINE IMINOPEPTIDASE"/>
    <property type="match status" value="1"/>
</dbReference>
<feature type="active site" evidence="12">
    <location>
        <position position="273"/>
    </location>
</feature>
<evidence type="ECO:0000259" key="14">
    <source>
        <dbReference type="Pfam" id="PF00561"/>
    </source>
</evidence>
<dbReference type="InterPro" id="IPR005944">
    <property type="entry name" value="Pro_iminopeptidase"/>
</dbReference>
<dbReference type="NCBIfam" id="TIGR01249">
    <property type="entry name" value="pro_imino_pep_1"/>
    <property type="match status" value="1"/>
</dbReference>
<evidence type="ECO:0000256" key="1">
    <source>
        <dbReference type="ARBA" id="ARBA00001585"/>
    </source>
</evidence>
<evidence type="ECO:0000256" key="10">
    <source>
        <dbReference type="ARBA" id="ARBA00029605"/>
    </source>
</evidence>
<evidence type="ECO:0000256" key="5">
    <source>
        <dbReference type="ARBA" id="ARBA00021843"/>
    </source>
</evidence>
<dbReference type="InterPro" id="IPR002410">
    <property type="entry name" value="Peptidase_S33"/>
</dbReference>
<dbReference type="EMBL" id="VYQE01000004">
    <property type="protein sequence ID" value="KAA9006909.1"/>
    <property type="molecule type" value="Genomic_DNA"/>
</dbReference>
<dbReference type="Proteomes" id="UP000326554">
    <property type="component" value="Unassembled WGS sequence"/>
</dbReference>
<dbReference type="InterPro" id="IPR000073">
    <property type="entry name" value="AB_hydrolase_1"/>
</dbReference>
<evidence type="ECO:0000313" key="16">
    <source>
        <dbReference type="Proteomes" id="UP000326554"/>
    </source>
</evidence>
<evidence type="ECO:0000256" key="13">
    <source>
        <dbReference type="RuleBase" id="RU003421"/>
    </source>
</evidence>
<keyword evidence="9 11" id="KW-0378">Hydrolase</keyword>
<evidence type="ECO:0000256" key="8">
    <source>
        <dbReference type="ARBA" id="ARBA00022670"/>
    </source>
</evidence>
<dbReference type="PIRSF" id="PIRSF006431">
    <property type="entry name" value="Pept_S33"/>
    <property type="match status" value="1"/>
</dbReference>
<evidence type="ECO:0000256" key="4">
    <source>
        <dbReference type="ARBA" id="ARBA00012568"/>
    </source>
</evidence>
<comment type="catalytic activity">
    <reaction evidence="1 11 13">
        <text>Release of N-terminal proline from a peptide.</text>
        <dbReference type="EC" id="3.4.11.5"/>
    </reaction>
</comment>
<evidence type="ECO:0000256" key="9">
    <source>
        <dbReference type="ARBA" id="ARBA00022801"/>
    </source>
</evidence>
<dbReference type="RefSeq" id="WP_150445927.1">
    <property type="nucleotide sequence ID" value="NZ_VYQE01000004.1"/>
</dbReference>
<evidence type="ECO:0000256" key="3">
    <source>
        <dbReference type="ARBA" id="ARBA00010088"/>
    </source>
</evidence>
<dbReference type="EC" id="3.4.11.5" evidence="4 11"/>
<evidence type="ECO:0000313" key="15">
    <source>
        <dbReference type="EMBL" id="KAA9006909.1"/>
    </source>
</evidence>
<protein>
    <recommendedName>
        <fullName evidence="5 11">Proline iminopeptidase</fullName>
        <shortName evidence="11">PIP</shortName>
        <ecNumber evidence="4 11">3.4.11.5</ecNumber>
    </recommendedName>
    <alternativeName>
        <fullName evidence="10 11">Prolyl aminopeptidase</fullName>
    </alternativeName>
</protein>
<dbReference type="AlphaFoldDB" id="A0A5J5GFA0"/>
<dbReference type="GO" id="GO:0006508">
    <property type="term" value="P:proteolysis"/>
    <property type="evidence" value="ECO:0007669"/>
    <property type="project" value="UniProtKB-KW"/>
</dbReference>
<dbReference type="Pfam" id="PF00561">
    <property type="entry name" value="Abhydrolase_1"/>
    <property type="match status" value="1"/>
</dbReference>
<dbReference type="InterPro" id="IPR029058">
    <property type="entry name" value="AB_hydrolase_fold"/>
</dbReference>
<dbReference type="GO" id="GO:0004177">
    <property type="term" value="F:aminopeptidase activity"/>
    <property type="evidence" value="ECO:0007669"/>
    <property type="project" value="UniProtKB-UniRule"/>
</dbReference>
<feature type="active site" description="Proton donor" evidence="12">
    <location>
        <position position="301"/>
    </location>
</feature>
<proteinExistence type="inferred from homology"/>
<dbReference type="GO" id="GO:0005737">
    <property type="term" value="C:cytoplasm"/>
    <property type="evidence" value="ECO:0007669"/>
    <property type="project" value="UniProtKB-SubCell"/>
</dbReference>
<sequence length="328" mass="37143">MDKVSGQKRAAAHLYPPIDPFDQRMIDVGDRHRIYVEQCGNPKGIPVVVLHGGPGGGCSPAMRRYFDPDLYRIVLFDQRGCGRSRPHASVENNTTWHLVDDIERIRRELGIERWIVFGGSWGATLALVYAQEHPERAAALALRGVFLMTPPELDWFYGGGAGRFFPELWEKFSGLVPEDERDNLIAAYHRRLFCGDVMTETRYARAWASWENALASIHNEGMGGESPADYARAFARLENHYFTHGGFLGEKRILDRVDRLEKVPGVIVQGRYDMICPPYSAYRLSEAWPKSRLKMIGRAGHALSEPGISAELVRVMDNFAARRERLEV</sequence>
<accession>A0A5J5GFA0</accession>
<dbReference type="Gene3D" id="3.40.50.1820">
    <property type="entry name" value="alpha/beta hydrolase"/>
    <property type="match status" value="1"/>
</dbReference>
<reference evidence="15 16" key="1">
    <citation type="submission" date="2019-09" db="EMBL/GenBank/DDBJ databases">
        <authorList>
            <person name="Park J.-S."/>
            <person name="Choi H.-J."/>
        </authorList>
    </citation>
    <scope>NUCLEOTIDE SEQUENCE [LARGE SCALE GENOMIC DNA]</scope>
    <source>
        <strain evidence="15 16">176SS1-4</strain>
    </source>
</reference>